<proteinExistence type="predicted"/>
<evidence type="ECO:0000259" key="2">
    <source>
        <dbReference type="SMART" id="SM00899"/>
    </source>
</evidence>
<dbReference type="Proteomes" id="UP000263273">
    <property type="component" value="Unassembled WGS sequence"/>
</dbReference>
<reference evidence="3 4" key="1">
    <citation type="journal article" date="2018" name="Nat. Biotechnol.">
        <title>A standardized bacterial taxonomy based on genome phylogeny substantially revises the tree of life.</title>
        <authorList>
            <person name="Parks D.H."/>
            <person name="Chuvochina M."/>
            <person name="Waite D.W."/>
            <person name="Rinke C."/>
            <person name="Skarshewski A."/>
            <person name="Chaumeil P.A."/>
            <person name="Hugenholtz P."/>
        </authorList>
    </citation>
    <scope>NUCLEOTIDE SEQUENCE [LARGE SCALE GENOMIC DNA]</scope>
    <source>
        <strain evidence="3">UBA10948</strain>
    </source>
</reference>
<protein>
    <submittedName>
        <fullName evidence="3">Ferrous iron transport protein A</fullName>
    </submittedName>
</protein>
<dbReference type="InterPro" id="IPR038157">
    <property type="entry name" value="FeoA_core_dom"/>
</dbReference>
<dbReference type="Gene3D" id="2.30.30.90">
    <property type="match status" value="1"/>
</dbReference>
<dbReference type="SUPFAM" id="SSF50037">
    <property type="entry name" value="C-terminal domain of transcriptional repressors"/>
    <property type="match status" value="1"/>
</dbReference>
<feature type="domain" description="Ferrous iron transporter FeoA-like" evidence="2">
    <location>
        <begin position="5"/>
        <end position="77"/>
    </location>
</feature>
<evidence type="ECO:0000256" key="1">
    <source>
        <dbReference type="ARBA" id="ARBA00023004"/>
    </source>
</evidence>
<dbReference type="RefSeq" id="WP_061214610.1">
    <property type="nucleotide sequence ID" value="NZ_DCDX01000020.1"/>
</dbReference>
<accession>A0A354YW67</accession>
<dbReference type="InterPro" id="IPR052713">
    <property type="entry name" value="FeoA"/>
</dbReference>
<dbReference type="InterPro" id="IPR007167">
    <property type="entry name" value="Fe-transptr_FeoA-like"/>
</dbReference>
<dbReference type="Pfam" id="PF04023">
    <property type="entry name" value="FeoA"/>
    <property type="match status" value="1"/>
</dbReference>
<keyword evidence="1" id="KW-0408">Iron</keyword>
<dbReference type="PANTHER" id="PTHR42954">
    <property type="entry name" value="FE(2+) TRANSPORT PROTEIN A"/>
    <property type="match status" value="1"/>
</dbReference>
<dbReference type="EMBL" id="DNZF01000128">
    <property type="protein sequence ID" value="HBK53444.1"/>
    <property type="molecule type" value="Genomic_DNA"/>
</dbReference>
<dbReference type="InterPro" id="IPR008988">
    <property type="entry name" value="Transcriptional_repressor_C"/>
</dbReference>
<organism evidence="3 4">
    <name type="scientific">Syntrophomonas wolfei</name>
    <dbReference type="NCBI Taxonomy" id="863"/>
    <lineage>
        <taxon>Bacteria</taxon>
        <taxon>Bacillati</taxon>
        <taxon>Bacillota</taxon>
        <taxon>Clostridia</taxon>
        <taxon>Eubacteriales</taxon>
        <taxon>Syntrophomonadaceae</taxon>
        <taxon>Syntrophomonas</taxon>
    </lineage>
</organism>
<dbReference type="AlphaFoldDB" id="A0A354YW67"/>
<dbReference type="STRING" id="378794.GCA_001570625_02169"/>
<dbReference type="SMART" id="SM00899">
    <property type="entry name" value="FeoA"/>
    <property type="match status" value="1"/>
</dbReference>
<dbReference type="PANTHER" id="PTHR42954:SF2">
    <property type="entry name" value="FE(2+) TRANSPORT PROTEIN A"/>
    <property type="match status" value="1"/>
</dbReference>
<comment type="caution">
    <text evidence="3">The sequence shown here is derived from an EMBL/GenBank/DDBJ whole genome shotgun (WGS) entry which is preliminary data.</text>
</comment>
<evidence type="ECO:0000313" key="3">
    <source>
        <dbReference type="EMBL" id="HBK53444.1"/>
    </source>
</evidence>
<dbReference type="GO" id="GO:0046914">
    <property type="term" value="F:transition metal ion binding"/>
    <property type="evidence" value="ECO:0007669"/>
    <property type="project" value="InterPro"/>
</dbReference>
<name>A0A354YW67_9FIRM</name>
<evidence type="ECO:0000313" key="4">
    <source>
        <dbReference type="Proteomes" id="UP000263273"/>
    </source>
</evidence>
<gene>
    <name evidence="3" type="ORF">DDZ44_05875</name>
</gene>
<sequence length="78" mass="8354">MPHTLSLADIPIGASVRIAEILTPGNNRRRLLDLGLVPGARVEIIRRSPSGNPTAYLIKGAVIALRNENAAQIMVDTN</sequence>